<keyword evidence="3" id="KW-1185">Reference proteome</keyword>
<dbReference type="EMBL" id="JYDI01000613">
    <property type="protein sequence ID" value="KRY44369.1"/>
    <property type="molecule type" value="Genomic_DNA"/>
</dbReference>
<gene>
    <name evidence="2" type="ORF">T03_4489</name>
</gene>
<dbReference type="AlphaFoldDB" id="A0A0V1C5D0"/>
<feature type="region of interest" description="Disordered" evidence="1">
    <location>
        <begin position="1"/>
        <end position="22"/>
    </location>
</feature>
<name>A0A0V1C5D0_TRIBR</name>
<evidence type="ECO:0000256" key="1">
    <source>
        <dbReference type="SAM" id="MobiDB-lite"/>
    </source>
</evidence>
<accession>A0A0V1C5D0</accession>
<proteinExistence type="predicted"/>
<sequence>MEMLMEKPIEAEEGSQKSDTRTSRIPKVLRFYSVKRFNDNAIAQMRIETQFIVVYHRIV</sequence>
<evidence type="ECO:0000313" key="3">
    <source>
        <dbReference type="Proteomes" id="UP000054653"/>
    </source>
</evidence>
<reference evidence="2 3" key="1">
    <citation type="submission" date="2015-01" db="EMBL/GenBank/DDBJ databases">
        <title>Evolution of Trichinella species and genotypes.</title>
        <authorList>
            <person name="Korhonen P.K."/>
            <person name="Edoardo P."/>
            <person name="Giuseppe L.R."/>
            <person name="Gasser R.B."/>
        </authorList>
    </citation>
    <scope>NUCLEOTIDE SEQUENCE [LARGE SCALE GENOMIC DNA]</scope>
    <source>
        <strain evidence="2">ISS120</strain>
    </source>
</reference>
<organism evidence="2 3">
    <name type="scientific">Trichinella britovi</name>
    <name type="common">Parasitic roundworm</name>
    <dbReference type="NCBI Taxonomy" id="45882"/>
    <lineage>
        <taxon>Eukaryota</taxon>
        <taxon>Metazoa</taxon>
        <taxon>Ecdysozoa</taxon>
        <taxon>Nematoda</taxon>
        <taxon>Enoplea</taxon>
        <taxon>Dorylaimia</taxon>
        <taxon>Trichinellida</taxon>
        <taxon>Trichinellidae</taxon>
        <taxon>Trichinella</taxon>
    </lineage>
</organism>
<comment type="caution">
    <text evidence="2">The sequence shown here is derived from an EMBL/GenBank/DDBJ whole genome shotgun (WGS) entry which is preliminary data.</text>
</comment>
<dbReference type="Proteomes" id="UP000054653">
    <property type="component" value="Unassembled WGS sequence"/>
</dbReference>
<protein>
    <submittedName>
        <fullName evidence="2">Uncharacterized protein</fullName>
    </submittedName>
</protein>
<evidence type="ECO:0000313" key="2">
    <source>
        <dbReference type="EMBL" id="KRY44369.1"/>
    </source>
</evidence>